<dbReference type="CDD" id="cd11297">
    <property type="entry name" value="PIN_LabA-like_N_1"/>
    <property type="match status" value="1"/>
</dbReference>
<dbReference type="AlphaFoldDB" id="A0AAI9X183"/>
<sequence>MEITNKTIVVMIDFDNFNNEEDLNILFDELEQMGNVIYKGAFYSNSNDTKMNEKGKKYGFNDFIVETTYSTQKNAVDIRIALDVMEWLRKDYVDCFCLATSDLDFAPIVRRIKQKNKTVIGAGVIRNAEDYKKLYHRFISVDKILKAKTSNDKKELVKNNSTKSNETKKVLYNFRS</sequence>
<feature type="domain" description="NYN" evidence="1">
    <location>
        <begin position="8"/>
        <end position="140"/>
    </location>
</feature>
<evidence type="ECO:0000259" key="1">
    <source>
        <dbReference type="Pfam" id="PF01936"/>
    </source>
</evidence>
<dbReference type="Pfam" id="PF01936">
    <property type="entry name" value="NYN"/>
    <property type="match status" value="1"/>
</dbReference>
<proteinExistence type="predicted"/>
<gene>
    <name evidence="2" type="ORF">SPM_002930</name>
</gene>
<dbReference type="RefSeq" id="WP_004028109.1">
    <property type="nucleotide sequence ID" value="NZ_AGBZ02000001.1"/>
</dbReference>
<evidence type="ECO:0000313" key="3">
    <source>
        <dbReference type="Proteomes" id="UP000004057"/>
    </source>
</evidence>
<name>A0AAI9X183_SPIME</name>
<dbReference type="EMBL" id="AGBZ02000001">
    <property type="protein sequence ID" value="KAI92947.1"/>
    <property type="molecule type" value="Genomic_DNA"/>
</dbReference>
<dbReference type="PANTHER" id="PTHR35811">
    <property type="entry name" value="SLR1870 PROTEIN"/>
    <property type="match status" value="1"/>
</dbReference>
<accession>A0AAI9X183</accession>
<dbReference type="Gene3D" id="3.40.50.1010">
    <property type="entry name" value="5'-nuclease"/>
    <property type="match status" value="1"/>
</dbReference>
<reference evidence="2 3" key="1">
    <citation type="journal article" date="2012" name="J. Proteome Res.">
        <title>Application of Spiroplasma melliferum proteogenomic profiling for the discovery of virulence factors and pathogenicity mechanisms in host-associated spiroplasmas.</title>
        <authorList>
            <person name="Alexeev D."/>
            <person name="Kostrjukova E."/>
            <person name="Aliper A."/>
            <person name="Popenko A."/>
            <person name="Bazaleev N."/>
            <person name="Tyakht A."/>
            <person name="Selezneva O."/>
            <person name="Akopian T."/>
            <person name="Prichodko E."/>
            <person name="Kondratov I."/>
            <person name="Chukin M."/>
            <person name="Demina I."/>
            <person name="Galyamina M."/>
            <person name="Kamashev D."/>
            <person name="Vanyushkina A."/>
            <person name="Ladygina V."/>
            <person name="Levitskii S."/>
            <person name="Lazarev V."/>
            <person name="Govorun V."/>
        </authorList>
    </citation>
    <scope>NUCLEOTIDE SEQUENCE [LARGE SCALE GENOMIC DNA]</scope>
    <source>
        <strain evidence="2 3">KC3</strain>
    </source>
</reference>
<dbReference type="Proteomes" id="UP000004057">
    <property type="component" value="Unassembled WGS sequence"/>
</dbReference>
<comment type="caution">
    <text evidence="2">The sequence shown here is derived from an EMBL/GenBank/DDBJ whole genome shotgun (WGS) entry which is preliminary data.</text>
</comment>
<evidence type="ECO:0000313" key="2">
    <source>
        <dbReference type="EMBL" id="KAI92947.1"/>
    </source>
</evidence>
<protein>
    <submittedName>
        <fullName evidence="2">LabA</fullName>
    </submittedName>
</protein>
<dbReference type="PANTHER" id="PTHR35811:SF1">
    <property type="entry name" value="HTH OST-TYPE DOMAIN-CONTAINING PROTEIN"/>
    <property type="match status" value="1"/>
</dbReference>
<organism evidence="2 3">
    <name type="scientific">Spiroplasma melliferum KC3</name>
    <dbReference type="NCBI Taxonomy" id="570509"/>
    <lineage>
        <taxon>Bacteria</taxon>
        <taxon>Bacillati</taxon>
        <taxon>Mycoplasmatota</taxon>
        <taxon>Mollicutes</taxon>
        <taxon>Entomoplasmatales</taxon>
        <taxon>Spiroplasmataceae</taxon>
        <taxon>Spiroplasma</taxon>
    </lineage>
</organism>
<dbReference type="GO" id="GO:0004540">
    <property type="term" value="F:RNA nuclease activity"/>
    <property type="evidence" value="ECO:0007669"/>
    <property type="project" value="InterPro"/>
</dbReference>
<dbReference type="InterPro" id="IPR021139">
    <property type="entry name" value="NYN"/>
</dbReference>